<gene>
    <name evidence="4" type="ORF">CC80DRAFT_573701</name>
</gene>
<dbReference type="AlphaFoldDB" id="A0A6A5THM2"/>
<dbReference type="PROSITE" id="PS50297">
    <property type="entry name" value="ANK_REP_REGION"/>
    <property type="match status" value="2"/>
</dbReference>
<feature type="repeat" description="ANK" evidence="3">
    <location>
        <begin position="243"/>
        <end position="278"/>
    </location>
</feature>
<sequence>MFGSYQGTPTLKIRPCNYRKCKRSTTTTSHFTYYFPSRLLNVALTFTSTWKDVTGAGGSWHISMPQMIPDQHIVWGSHLWSDEEILDLFYTRRASPYMIREGDGSSILFWAIHHWKIEICKYLLLQNADRYIVNKKGSSPRELAWTRILSLASSDRTRDIPRLQEIFEDDDVFDNLGFTVLHMIVTGRKSDSLESILDNDTSNLNKLDNQNKTPLMWAAARGDCENVGTLLEYDASTKPKDKEGRTALSWAAWSGSSGCATCVRRLLEHGADTNIKDTRAYESPLHWALKGDNTAGIVTALLDYGADIASLSGTGLQPLHRAALSGAL</sequence>
<dbReference type="InterPro" id="IPR036770">
    <property type="entry name" value="Ankyrin_rpt-contain_sf"/>
</dbReference>
<dbReference type="Pfam" id="PF00023">
    <property type="entry name" value="Ank"/>
    <property type="match status" value="1"/>
</dbReference>
<keyword evidence="5" id="KW-1185">Reference proteome</keyword>
<dbReference type="InterPro" id="IPR050663">
    <property type="entry name" value="Ankyrin-SOCS_Box"/>
</dbReference>
<dbReference type="OrthoDB" id="3798107at2759"/>
<organism evidence="4 5">
    <name type="scientific">Byssothecium circinans</name>
    <dbReference type="NCBI Taxonomy" id="147558"/>
    <lineage>
        <taxon>Eukaryota</taxon>
        <taxon>Fungi</taxon>
        <taxon>Dikarya</taxon>
        <taxon>Ascomycota</taxon>
        <taxon>Pezizomycotina</taxon>
        <taxon>Dothideomycetes</taxon>
        <taxon>Pleosporomycetidae</taxon>
        <taxon>Pleosporales</taxon>
        <taxon>Massarineae</taxon>
        <taxon>Massarinaceae</taxon>
        <taxon>Byssothecium</taxon>
    </lineage>
</organism>
<dbReference type="GO" id="GO:0045944">
    <property type="term" value="P:positive regulation of transcription by RNA polymerase II"/>
    <property type="evidence" value="ECO:0007669"/>
    <property type="project" value="TreeGrafter"/>
</dbReference>
<feature type="repeat" description="ANK" evidence="3">
    <location>
        <begin position="280"/>
        <end position="313"/>
    </location>
</feature>
<dbReference type="Gene3D" id="1.25.40.20">
    <property type="entry name" value="Ankyrin repeat-containing domain"/>
    <property type="match status" value="2"/>
</dbReference>
<dbReference type="SUPFAM" id="SSF48403">
    <property type="entry name" value="Ankyrin repeat"/>
    <property type="match status" value="1"/>
</dbReference>
<dbReference type="PANTHER" id="PTHR24193">
    <property type="entry name" value="ANKYRIN REPEAT PROTEIN"/>
    <property type="match status" value="1"/>
</dbReference>
<dbReference type="InterPro" id="IPR002110">
    <property type="entry name" value="Ankyrin_rpt"/>
</dbReference>
<dbReference type="Proteomes" id="UP000800035">
    <property type="component" value="Unassembled WGS sequence"/>
</dbReference>
<feature type="repeat" description="ANK" evidence="3">
    <location>
        <begin position="210"/>
        <end position="242"/>
    </location>
</feature>
<evidence type="ECO:0000256" key="3">
    <source>
        <dbReference type="PROSITE-ProRule" id="PRU00023"/>
    </source>
</evidence>
<keyword evidence="2 3" id="KW-0040">ANK repeat</keyword>
<dbReference type="GO" id="GO:0005634">
    <property type="term" value="C:nucleus"/>
    <property type="evidence" value="ECO:0007669"/>
    <property type="project" value="TreeGrafter"/>
</dbReference>
<proteinExistence type="predicted"/>
<evidence type="ECO:0000313" key="4">
    <source>
        <dbReference type="EMBL" id="KAF1951670.1"/>
    </source>
</evidence>
<evidence type="ECO:0000256" key="1">
    <source>
        <dbReference type="ARBA" id="ARBA00022737"/>
    </source>
</evidence>
<dbReference type="PANTHER" id="PTHR24193:SF121">
    <property type="entry name" value="ADA2A-CONTAINING COMPLEX COMPONENT 3, ISOFORM D"/>
    <property type="match status" value="1"/>
</dbReference>
<reference evidence="4" key="1">
    <citation type="journal article" date="2020" name="Stud. Mycol.">
        <title>101 Dothideomycetes genomes: a test case for predicting lifestyles and emergence of pathogens.</title>
        <authorList>
            <person name="Haridas S."/>
            <person name="Albert R."/>
            <person name="Binder M."/>
            <person name="Bloem J."/>
            <person name="Labutti K."/>
            <person name="Salamov A."/>
            <person name="Andreopoulos B."/>
            <person name="Baker S."/>
            <person name="Barry K."/>
            <person name="Bills G."/>
            <person name="Bluhm B."/>
            <person name="Cannon C."/>
            <person name="Castanera R."/>
            <person name="Culley D."/>
            <person name="Daum C."/>
            <person name="Ezra D."/>
            <person name="Gonzalez J."/>
            <person name="Henrissat B."/>
            <person name="Kuo A."/>
            <person name="Liang C."/>
            <person name="Lipzen A."/>
            <person name="Lutzoni F."/>
            <person name="Magnuson J."/>
            <person name="Mondo S."/>
            <person name="Nolan M."/>
            <person name="Ohm R."/>
            <person name="Pangilinan J."/>
            <person name="Park H.-J."/>
            <person name="Ramirez L."/>
            <person name="Alfaro M."/>
            <person name="Sun H."/>
            <person name="Tritt A."/>
            <person name="Yoshinaga Y."/>
            <person name="Zwiers L.-H."/>
            <person name="Turgeon B."/>
            <person name="Goodwin S."/>
            <person name="Spatafora J."/>
            <person name="Crous P."/>
            <person name="Grigoriev I."/>
        </authorList>
    </citation>
    <scope>NUCLEOTIDE SEQUENCE</scope>
    <source>
        <strain evidence="4">CBS 675.92</strain>
    </source>
</reference>
<evidence type="ECO:0000256" key="2">
    <source>
        <dbReference type="ARBA" id="ARBA00023043"/>
    </source>
</evidence>
<accession>A0A6A5THM2</accession>
<dbReference type="PROSITE" id="PS50088">
    <property type="entry name" value="ANK_REPEAT"/>
    <property type="match status" value="3"/>
</dbReference>
<evidence type="ECO:0000313" key="5">
    <source>
        <dbReference type="Proteomes" id="UP000800035"/>
    </source>
</evidence>
<name>A0A6A5THM2_9PLEO</name>
<dbReference type="SMART" id="SM00248">
    <property type="entry name" value="ANK"/>
    <property type="match status" value="5"/>
</dbReference>
<protein>
    <submittedName>
        <fullName evidence="4">Ankyrin</fullName>
    </submittedName>
</protein>
<dbReference type="GO" id="GO:0000976">
    <property type="term" value="F:transcription cis-regulatory region binding"/>
    <property type="evidence" value="ECO:0007669"/>
    <property type="project" value="TreeGrafter"/>
</dbReference>
<keyword evidence="1" id="KW-0677">Repeat</keyword>
<dbReference type="EMBL" id="ML977015">
    <property type="protein sequence ID" value="KAF1951670.1"/>
    <property type="molecule type" value="Genomic_DNA"/>
</dbReference>
<dbReference type="Pfam" id="PF12796">
    <property type="entry name" value="Ank_2"/>
    <property type="match status" value="1"/>
</dbReference>